<dbReference type="OrthoDB" id="10261470at2759"/>
<reference evidence="1 2" key="1">
    <citation type="journal article" date="2018" name="Mol. Plant">
        <title>The genome of Artemisia annua provides insight into the evolution of Asteraceae family and artemisinin biosynthesis.</title>
        <authorList>
            <person name="Shen Q."/>
            <person name="Zhang L."/>
            <person name="Liao Z."/>
            <person name="Wang S."/>
            <person name="Yan T."/>
            <person name="Shi P."/>
            <person name="Liu M."/>
            <person name="Fu X."/>
            <person name="Pan Q."/>
            <person name="Wang Y."/>
            <person name="Lv Z."/>
            <person name="Lu X."/>
            <person name="Zhang F."/>
            <person name="Jiang W."/>
            <person name="Ma Y."/>
            <person name="Chen M."/>
            <person name="Hao X."/>
            <person name="Li L."/>
            <person name="Tang Y."/>
            <person name="Lv G."/>
            <person name="Zhou Y."/>
            <person name="Sun X."/>
            <person name="Brodelius P.E."/>
            <person name="Rose J.K.C."/>
            <person name="Tang K."/>
        </authorList>
    </citation>
    <scope>NUCLEOTIDE SEQUENCE [LARGE SCALE GENOMIC DNA]</scope>
    <source>
        <strain evidence="2">cv. Huhao1</strain>
        <tissue evidence="1">Leaf</tissue>
    </source>
</reference>
<proteinExistence type="predicted"/>
<dbReference type="AlphaFoldDB" id="A0A2U1Q063"/>
<comment type="caution">
    <text evidence="1">The sequence shown here is derived from an EMBL/GenBank/DDBJ whole genome shotgun (WGS) entry which is preliminary data.</text>
</comment>
<sequence length="108" mass="12305">MGRGSIDGNNRIPEAALMARSYLPNKVSEIVALWTKDLNKVNQKVVESLADPEEYPDMFEEWQIALEVEGKAAETRYPQRMLMGHHRVTGLHERLIEGIYCAEVTKYG</sequence>
<evidence type="ECO:0000313" key="2">
    <source>
        <dbReference type="Proteomes" id="UP000245207"/>
    </source>
</evidence>
<dbReference type="EMBL" id="PKPP01000554">
    <property type="protein sequence ID" value="PWA91323.1"/>
    <property type="molecule type" value="Genomic_DNA"/>
</dbReference>
<dbReference type="Gene3D" id="1.25.40.470">
    <property type="match status" value="1"/>
</dbReference>
<name>A0A2U1Q063_ARTAN</name>
<organism evidence="1 2">
    <name type="scientific">Artemisia annua</name>
    <name type="common">Sweet wormwood</name>
    <dbReference type="NCBI Taxonomy" id="35608"/>
    <lineage>
        <taxon>Eukaryota</taxon>
        <taxon>Viridiplantae</taxon>
        <taxon>Streptophyta</taxon>
        <taxon>Embryophyta</taxon>
        <taxon>Tracheophyta</taxon>
        <taxon>Spermatophyta</taxon>
        <taxon>Magnoliopsida</taxon>
        <taxon>eudicotyledons</taxon>
        <taxon>Gunneridae</taxon>
        <taxon>Pentapetalae</taxon>
        <taxon>asterids</taxon>
        <taxon>campanulids</taxon>
        <taxon>Asterales</taxon>
        <taxon>Asteraceae</taxon>
        <taxon>Asteroideae</taxon>
        <taxon>Anthemideae</taxon>
        <taxon>Artemisiinae</taxon>
        <taxon>Artemisia</taxon>
    </lineage>
</organism>
<gene>
    <name evidence="1" type="ORF">CTI12_AA091140</name>
</gene>
<accession>A0A2U1Q063</accession>
<evidence type="ECO:0000313" key="1">
    <source>
        <dbReference type="EMBL" id="PWA91323.1"/>
    </source>
</evidence>
<dbReference type="STRING" id="35608.A0A2U1Q063"/>
<dbReference type="Proteomes" id="UP000245207">
    <property type="component" value="Unassembled WGS sequence"/>
</dbReference>
<keyword evidence="2" id="KW-1185">Reference proteome</keyword>
<protein>
    <submittedName>
        <fullName evidence="1">Coatomer, WD associated region</fullName>
    </submittedName>
</protein>